<dbReference type="Proteomes" id="UP000717696">
    <property type="component" value="Unassembled WGS sequence"/>
</dbReference>
<evidence type="ECO:0000256" key="2">
    <source>
        <dbReference type="ARBA" id="ARBA00023043"/>
    </source>
</evidence>
<feature type="repeat" description="ANK" evidence="3">
    <location>
        <begin position="293"/>
        <end position="328"/>
    </location>
</feature>
<dbReference type="SMART" id="SM00248">
    <property type="entry name" value="ANK"/>
    <property type="match status" value="5"/>
</dbReference>
<protein>
    <submittedName>
        <fullName evidence="5">Ankyrin repeat-containing domain protein</fullName>
    </submittedName>
</protein>
<keyword evidence="2 3" id="KW-0040">ANK repeat</keyword>
<dbReference type="PROSITE" id="PS50297">
    <property type="entry name" value="ANK_REP_REGION"/>
    <property type="match status" value="1"/>
</dbReference>
<name>A0A9P9J7V3_9HYPO</name>
<dbReference type="SMART" id="SM00256">
    <property type="entry name" value="FBOX"/>
    <property type="match status" value="1"/>
</dbReference>
<evidence type="ECO:0000256" key="1">
    <source>
        <dbReference type="ARBA" id="ARBA00022737"/>
    </source>
</evidence>
<comment type="caution">
    <text evidence="5">The sequence shown here is derived from an EMBL/GenBank/DDBJ whole genome shotgun (WGS) entry which is preliminary data.</text>
</comment>
<dbReference type="EMBL" id="JAGMUU010000009">
    <property type="protein sequence ID" value="KAH7145608.1"/>
    <property type="molecule type" value="Genomic_DNA"/>
</dbReference>
<organism evidence="5 6">
    <name type="scientific">Dactylonectria estremocensis</name>
    <dbReference type="NCBI Taxonomy" id="1079267"/>
    <lineage>
        <taxon>Eukaryota</taxon>
        <taxon>Fungi</taxon>
        <taxon>Dikarya</taxon>
        <taxon>Ascomycota</taxon>
        <taxon>Pezizomycotina</taxon>
        <taxon>Sordariomycetes</taxon>
        <taxon>Hypocreomycetidae</taxon>
        <taxon>Hypocreales</taxon>
        <taxon>Nectriaceae</taxon>
        <taxon>Dactylonectria</taxon>
    </lineage>
</organism>
<dbReference type="SUPFAM" id="SSF48403">
    <property type="entry name" value="Ankyrin repeat"/>
    <property type="match status" value="1"/>
</dbReference>
<sequence>MSVPRASRHGAMNIAELPNEILCHILDQLPGKDKLQVAQTCRDMADLVVSKLYKDDIIAMQALPIAPYALRWGCWFGALATVKASLNTAQTMGLDVPAMVQQVVFKAQFIEPRFKRSVKMANGQGRGKYSNWNQESRLFHLACLRGNTAVAELLLERGAEIDSRDENNYTALHYAPNPDVVRYLLGKGVGVNTPGDWGITALCFLLLWKSSDLETWSVEPNIAGGQGALEPSHAVQDVGGAIRFLIQEANADIYVQPPWRGHPLCCAILSENAAGVKLLLDAGASMDPVNPKTGRRTLMLTLAMSNREDPEIVDMLLDAGAQVEVDEDPFQGSYLEIPIMMLLSFAPKNAELQARIAHRICRRMRNVDAMIEGETPLLFYLHARRIDIAKVILQYGADWKTRRHEFGEDTFKELLGSSYEPPEPVVRPAVAS</sequence>
<dbReference type="PANTHER" id="PTHR24123:SF33">
    <property type="entry name" value="PROTEIN HOS4"/>
    <property type="match status" value="1"/>
</dbReference>
<dbReference type="OrthoDB" id="539213at2759"/>
<dbReference type="AlphaFoldDB" id="A0A9P9J7V3"/>
<feature type="repeat" description="ANK" evidence="3">
    <location>
        <begin position="372"/>
        <end position="404"/>
    </location>
</feature>
<dbReference type="SUPFAM" id="SSF81383">
    <property type="entry name" value="F-box domain"/>
    <property type="match status" value="1"/>
</dbReference>
<dbReference type="Gene3D" id="1.20.1280.50">
    <property type="match status" value="1"/>
</dbReference>
<evidence type="ECO:0000313" key="6">
    <source>
        <dbReference type="Proteomes" id="UP000717696"/>
    </source>
</evidence>
<dbReference type="InterPro" id="IPR051165">
    <property type="entry name" value="Multifunctional_ANK_Repeat"/>
</dbReference>
<evidence type="ECO:0000259" key="4">
    <source>
        <dbReference type="PROSITE" id="PS50181"/>
    </source>
</evidence>
<dbReference type="InterPro" id="IPR036770">
    <property type="entry name" value="Ankyrin_rpt-contain_sf"/>
</dbReference>
<dbReference type="Gene3D" id="1.25.40.20">
    <property type="entry name" value="Ankyrin repeat-containing domain"/>
    <property type="match status" value="2"/>
</dbReference>
<dbReference type="InterPro" id="IPR002110">
    <property type="entry name" value="Ankyrin_rpt"/>
</dbReference>
<accession>A0A9P9J7V3</accession>
<evidence type="ECO:0000256" key="3">
    <source>
        <dbReference type="PROSITE-ProRule" id="PRU00023"/>
    </source>
</evidence>
<gene>
    <name evidence="5" type="ORF">B0J13DRAFT_553716</name>
</gene>
<dbReference type="InterPro" id="IPR001810">
    <property type="entry name" value="F-box_dom"/>
</dbReference>
<reference evidence="5" key="1">
    <citation type="journal article" date="2021" name="Nat. Commun.">
        <title>Genetic determinants of endophytism in the Arabidopsis root mycobiome.</title>
        <authorList>
            <person name="Mesny F."/>
            <person name="Miyauchi S."/>
            <person name="Thiergart T."/>
            <person name="Pickel B."/>
            <person name="Atanasova L."/>
            <person name="Karlsson M."/>
            <person name="Huettel B."/>
            <person name="Barry K.W."/>
            <person name="Haridas S."/>
            <person name="Chen C."/>
            <person name="Bauer D."/>
            <person name="Andreopoulos W."/>
            <person name="Pangilinan J."/>
            <person name="LaButti K."/>
            <person name="Riley R."/>
            <person name="Lipzen A."/>
            <person name="Clum A."/>
            <person name="Drula E."/>
            <person name="Henrissat B."/>
            <person name="Kohler A."/>
            <person name="Grigoriev I.V."/>
            <person name="Martin F.M."/>
            <person name="Hacquard S."/>
        </authorList>
    </citation>
    <scope>NUCLEOTIDE SEQUENCE</scope>
    <source>
        <strain evidence="5">MPI-CAGE-AT-0021</strain>
    </source>
</reference>
<feature type="repeat" description="ANK" evidence="3">
    <location>
        <begin position="134"/>
        <end position="166"/>
    </location>
</feature>
<dbReference type="PROSITE" id="PS50088">
    <property type="entry name" value="ANK_REPEAT"/>
    <property type="match status" value="3"/>
</dbReference>
<dbReference type="CDD" id="cd09917">
    <property type="entry name" value="F-box_SF"/>
    <property type="match status" value="1"/>
</dbReference>
<evidence type="ECO:0000313" key="5">
    <source>
        <dbReference type="EMBL" id="KAH7145608.1"/>
    </source>
</evidence>
<dbReference type="Pfam" id="PF12796">
    <property type="entry name" value="Ank_2"/>
    <property type="match status" value="1"/>
</dbReference>
<keyword evidence="1" id="KW-0677">Repeat</keyword>
<dbReference type="InterPro" id="IPR036047">
    <property type="entry name" value="F-box-like_dom_sf"/>
</dbReference>
<feature type="domain" description="F-box" evidence="4">
    <location>
        <begin position="11"/>
        <end position="56"/>
    </location>
</feature>
<dbReference type="Pfam" id="PF12937">
    <property type="entry name" value="F-box-like"/>
    <property type="match status" value="1"/>
</dbReference>
<dbReference type="PANTHER" id="PTHR24123">
    <property type="entry name" value="ANKYRIN REPEAT-CONTAINING"/>
    <property type="match status" value="1"/>
</dbReference>
<dbReference type="PROSITE" id="PS50181">
    <property type="entry name" value="FBOX"/>
    <property type="match status" value="1"/>
</dbReference>
<keyword evidence="6" id="KW-1185">Reference proteome</keyword>
<proteinExistence type="predicted"/>